<sequence length="722" mass="78929">MPAVTHFRSVSRQPPSDPDIHATLSDFLNYTEHFPSHLTRALTLIEKQRLRTEEKIKLIHDTTAIYSIRPALTDKPDATRLRHAISYALEEAERSCRMAVEEAKRMDDTCQREARRLDVVTEKLKTQPMPPSRDPTPEQTALTSPNLKRERRMSMRADDAKLDQVRKHYLTDKAATKLRGRKVMVPGEVLPPPDPNAPLDSISDWTSPRRSPPLEEPPATEKKGSSRPRSRTPKVPKLDKDLNKLNQKPRGPRAPGQPGTNAHSAIAGISTSNALLALANPPEDASKGSRWLPWMKLTEWEMAKLRKRMKKNAIWVPSQTMVRRELKNLGRGAAGKEAAKHAAAEPGVAYVDEHHETDPTKIIVTGEETAQMNALLGPQIYLDDDDADAELINRGMRLNEAKKLKRLRMLDEQAQLQAQIAREQGDELPAVTPALADGKKRKREATPASTNATAGLIETRDPLSKAGPAPKKLKLSASITGPTTKVPLAPAGVSSSPRSTAARNRRAVTPSESHKPPLTLKIGKAVSEEPPNRRSTLRRGSNASLPTSGLLTSPLRTSVSATSATSKPASGGTRRSKRPAPGILAQTDDGDTKVGVSRRKAAPRKKAASHNNTGGSKATPSTATTSTDHSLLLPSPLTAGEDFIDPNEPRYCVCGDVSWGTMIACEREDCDKEWFHLECVGLGELPPRRTKWYCPDCRKGRVGARGGSVGRDGLMVVRAGVR</sequence>
<dbReference type="PROSITE" id="PS01359">
    <property type="entry name" value="ZF_PHD_1"/>
    <property type="match status" value="1"/>
</dbReference>
<dbReference type="PROSITE" id="PS50016">
    <property type="entry name" value="ZF_PHD_2"/>
    <property type="match status" value="1"/>
</dbReference>
<evidence type="ECO:0000256" key="4">
    <source>
        <dbReference type="ARBA" id="ARBA00022771"/>
    </source>
</evidence>
<feature type="binding site" evidence="7">
    <location>
        <position position="652"/>
    </location>
    <ligand>
        <name>Zn(2+)</name>
        <dbReference type="ChEBI" id="CHEBI:29105"/>
        <label>1</label>
    </ligand>
</feature>
<evidence type="ECO:0000256" key="3">
    <source>
        <dbReference type="ARBA" id="ARBA00022723"/>
    </source>
</evidence>
<reference evidence="11 12" key="1">
    <citation type="submission" date="2017-03" db="EMBL/GenBank/DDBJ databases">
        <title>Genomes of endolithic fungi from Antarctica.</title>
        <authorList>
            <person name="Coleine C."/>
            <person name="Masonjones S."/>
            <person name="Stajich J.E."/>
        </authorList>
    </citation>
    <scope>NUCLEOTIDE SEQUENCE [LARGE SCALE GENOMIC DNA]</scope>
    <source>
        <strain evidence="11 12">CCFEE 5311</strain>
    </source>
</reference>
<evidence type="ECO:0000256" key="7">
    <source>
        <dbReference type="PIRSR" id="PIRSR628651-51"/>
    </source>
</evidence>
<evidence type="ECO:0000256" key="5">
    <source>
        <dbReference type="ARBA" id="ARBA00022833"/>
    </source>
</evidence>
<dbReference type="GO" id="GO:0006355">
    <property type="term" value="P:regulation of DNA-templated transcription"/>
    <property type="evidence" value="ECO:0007669"/>
    <property type="project" value="TreeGrafter"/>
</dbReference>
<dbReference type="Proteomes" id="UP000310066">
    <property type="component" value="Unassembled WGS sequence"/>
</dbReference>
<evidence type="ECO:0000313" key="12">
    <source>
        <dbReference type="Proteomes" id="UP000310066"/>
    </source>
</evidence>
<feature type="compositionally biased region" description="Basic residues" evidence="9">
    <location>
        <begin position="225"/>
        <end position="234"/>
    </location>
</feature>
<keyword evidence="3 7" id="KW-0479">Metal-binding</keyword>
<dbReference type="STRING" id="329885.A0A4U0UWB6"/>
<evidence type="ECO:0000256" key="6">
    <source>
        <dbReference type="ARBA" id="ARBA00023242"/>
    </source>
</evidence>
<name>A0A4U0UWB6_9PEZI</name>
<dbReference type="GO" id="GO:0004402">
    <property type="term" value="F:histone acetyltransferase activity"/>
    <property type="evidence" value="ECO:0007669"/>
    <property type="project" value="TreeGrafter"/>
</dbReference>
<comment type="similarity">
    <text evidence="2">Belongs to the ING family.</text>
</comment>
<dbReference type="PANTHER" id="PTHR10333">
    <property type="entry name" value="INHIBITOR OF GROWTH PROTEIN"/>
    <property type="match status" value="1"/>
</dbReference>
<dbReference type="PANTHER" id="PTHR10333:SF94">
    <property type="entry name" value="FINGER DOMAIN PROTEIN, PUTATIVE (AFU_ORTHOLOGUE AFUA_3G11940)-RELATED"/>
    <property type="match status" value="1"/>
</dbReference>
<dbReference type="InterPro" id="IPR024610">
    <property type="entry name" value="ING_N_histone-binding"/>
</dbReference>
<dbReference type="InterPro" id="IPR001965">
    <property type="entry name" value="Znf_PHD"/>
</dbReference>
<feature type="compositionally biased region" description="Polar residues" evidence="9">
    <location>
        <begin position="559"/>
        <end position="568"/>
    </location>
</feature>
<dbReference type="SMART" id="SM00249">
    <property type="entry name" value="PHD"/>
    <property type="match status" value="1"/>
</dbReference>
<feature type="compositionally biased region" description="Basic residues" evidence="9">
    <location>
        <begin position="596"/>
        <end position="608"/>
    </location>
</feature>
<feature type="compositionally biased region" description="Low complexity" evidence="9">
    <location>
        <begin position="544"/>
        <end position="558"/>
    </location>
</feature>
<keyword evidence="6" id="KW-0539">Nucleus</keyword>
<dbReference type="GO" id="GO:0008270">
    <property type="term" value="F:zinc ion binding"/>
    <property type="evidence" value="ECO:0007669"/>
    <property type="project" value="UniProtKB-KW"/>
</dbReference>
<feature type="compositionally biased region" description="Polar residues" evidence="9">
    <location>
        <begin position="493"/>
        <end position="502"/>
    </location>
</feature>
<evidence type="ECO:0000256" key="1">
    <source>
        <dbReference type="ARBA" id="ARBA00004123"/>
    </source>
</evidence>
<feature type="binding site" evidence="7">
    <location>
        <position position="665"/>
    </location>
    <ligand>
        <name>Zn(2+)</name>
        <dbReference type="ChEBI" id="CHEBI:29105"/>
        <label>2</label>
    </ligand>
</feature>
<feature type="region of interest" description="Disordered" evidence="9">
    <location>
        <begin position="424"/>
        <end position="640"/>
    </location>
</feature>
<dbReference type="Gene3D" id="3.30.40.10">
    <property type="entry name" value="Zinc/RING finger domain, C3HC4 (zinc finger)"/>
    <property type="match status" value="1"/>
</dbReference>
<accession>A0A4U0UWB6</accession>
<feature type="binding site" evidence="7">
    <location>
        <position position="679"/>
    </location>
    <ligand>
        <name>Zn(2+)</name>
        <dbReference type="ChEBI" id="CHEBI:29105"/>
        <label>1</label>
    </ligand>
</feature>
<comment type="caution">
    <text evidence="11">The sequence shown here is derived from an EMBL/GenBank/DDBJ whole genome shotgun (WGS) entry which is preliminary data.</text>
</comment>
<evidence type="ECO:0000313" key="11">
    <source>
        <dbReference type="EMBL" id="TKA40420.1"/>
    </source>
</evidence>
<feature type="binding site" evidence="7">
    <location>
        <position position="654"/>
    </location>
    <ligand>
        <name>Zn(2+)</name>
        <dbReference type="ChEBI" id="CHEBI:29105"/>
        <label>1</label>
    </ligand>
</feature>
<proteinExistence type="inferred from homology"/>
<feature type="compositionally biased region" description="Polar residues" evidence="9">
    <location>
        <begin position="137"/>
        <end position="146"/>
    </location>
</feature>
<evidence type="ECO:0000256" key="9">
    <source>
        <dbReference type="SAM" id="MobiDB-lite"/>
    </source>
</evidence>
<feature type="region of interest" description="Disordered" evidence="9">
    <location>
        <begin position="124"/>
        <end position="160"/>
    </location>
</feature>
<evidence type="ECO:0000256" key="2">
    <source>
        <dbReference type="ARBA" id="ARBA00010210"/>
    </source>
</evidence>
<dbReference type="GO" id="GO:0000123">
    <property type="term" value="C:histone acetyltransferase complex"/>
    <property type="evidence" value="ECO:0007669"/>
    <property type="project" value="TreeGrafter"/>
</dbReference>
<dbReference type="CDD" id="cd15505">
    <property type="entry name" value="PHD_ING"/>
    <property type="match status" value="1"/>
</dbReference>
<dbReference type="AlphaFoldDB" id="A0A4U0UWB6"/>
<keyword evidence="5 7" id="KW-0862">Zinc</keyword>
<protein>
    <recommendedName>
        <fullName evidence="10">PHD-type domain-containing protein</fullName>
    </recommendedName>
</protein>
<feature type="binding site" evidence="7">
    <location>
        <position position="697"/>
    </location>
    <ligand>
        <name>Zn(2+)</name>
        <dbReference type="ChEBI" id="CHEBI:29105"/>
        <label>2</label>
    </ligand>
</feature>
<dbReference type="OrthoDB" id="5411773at2759"/>
<dbReference type="GO" id="GO:0005634">
    <property type="term" value="C:nucleus"/>
    <property type="evidence" value="ECO:0007669"/>
    <property type="project" value="UniProtKB-SubCell"/>
</dbReference>
<dbReference type="InterPro" id="IPR028651">
    <property type="entry name" value="ING_fam"/>
</dbReference>
<dbReference type="InterPro" id="IPR019787">
    <property type="entry name" value="Znf_PHD-finger"/>
</dbReference>
<dbReference type="InterPro" id="IPR013083">
    <property type="entry name" value="Znf_RING/FYVE/PHD"/>
</dbReference>
<dbReference type="SMART" id="SM01408">
    <property type="entry name" value="ING"/>
    <property type="match status" value="1"/>
</dbReference>
<keyword evidence="4 8" id="KW-0863">Zinc-finger</keyword>
<gene>
    <name evidence="11" type="ORF">B0A54_09369</name>
</gene>
<feature type="binding site" evidence="7">
    <location>
        <position position="694"/>
    </location>
    <ligand>
        <name>Zn(2+)</name>
        <dbReference type="ChEBI" id="CHEBI:29105"/>
        <label>2</label>
    </ligand>
</feature>
<feature type="domain" description="PHD-type" evidence="10">
    <location>
        <begin position="649"/>
        <end position="700"/>
    </location>
</feature>
<evidence type="ECO:0000259" key="10">
    <source>
        <dbReference type="PROSITE" id="PS50016"/>
    </source>
</evidence>
<dbReference type="SUPFAM" id="SSF57903">
    <property type="entry name" value="FYVE/PHD zinc finger"/>
    <property type="match status" value="1"/>
</dbReference>
<feature type="compositionally biased region" description="Low complexity" evidence="9">
    <location>
        <begin position="613"/>
        <end position="627"/>
    </location>
</feature>
<dbReference type="InterPro" id="IPR011011">
    <property type="entry name" value="Znf_FYVE_PHD"/>
</dbReference>
<feature type="binding site" evidence="7">
    <location>
        <position position="676"/>
    </location>
    <ligand>
        <name>Zn(2+)</name>
        <dbReference type="ChEBI" id="CHEBI:29105"/>
        <label>1</label>
    </ligand>
</feature>
<dbReference type="InterPro" id="IPR019786">
    <property type="entry name" value="Zinc_finger_PHD-type_CS"/>
</dbReference>
<dbReference type="EMBL" id="NAJP01000033">
    <property type="protein sequence ID" value="TKA40420.1"/>
    <property type="molecule type" value="Genomic_DNA"/>
</dbReference>
<feature type="region of interest" description="Disordered" evidence="9">
    <location>
        <begin position="183"/>
        <end position="264"/>
    </location>
</feature>
<comment type="subcellular location">
    <subcellularLocation>
        <location evidence="1">Nucleus</location>
    </subcellularLocation>
</comment>
<evidence type="ECO:0000256" key="8">
    <source>
        <dbReference type="PROSITE-ProRule" id="PRU00146"/>
    </source>
</evidence>
<feature type="binding site" evidence="7">
    <location>
        <position position="670"/>
    </location>
    <ligand>
        <name>Zn(2+)</name>
        <dbReference type="ChEBI" id="CHEBI:29105"/>
        <label>2</label>
    </ligand>
</feature>
<organism evidence="11 12">
    <name type="scientific">Friedmanniomyces endolithicus</name>
    <dbReference type="NCBI Taxonomy" id="329885"/>
    <lineage>
        <taxon>Eukaryota</taxon>
        <taxon>Fungi</taxon>
        <taxon>Dikarya</taxon>
        <taxon>Ascomycota</taxon>
        <taxon>Pezizomycotina</taxon>
        <taxon>Dothideomycetes</taxon>
        <taxon>Dothideomycetidae</taxon>
        <taxon>Mycosphaerellales</taxon>
        <taxon>Teratosphaeriaceae</taxon>
        <taxon>Friedmanniomyces</taxon>
    </lineage>
</organism>